<reference evidence="3" key="1">
    <citation type="submission" date="2025-08" db="UniProtKB">
        <authorList>
            <consortium name="Ensembl"/>
        </authorList>
    </citation>
    <scope>IDENTIFICATION</scope>
</reference>
<dbReference type="PROSITE" id="PS50835">
    <property type="entry name" value="IG_LIKE"/>
    <property type="match status" value="2"/>
</dbReference>
<dbReference type="InterPro" id="IPR003599">
    <property type="entry name" value="Ig_sub"/>
</dbReference>
<proteinExistence type="predicted"/>
<organism evidence="3 4">
    <name type="scientific">Cyanistes caeruleus</name>
    <name type="common">Eurasian blue tit</name>
    <name type="synonym">Parus caeruleus</name>
    <dbReference type="NCBI Taxonomy" id="156563"/>
    <lineage>
        <taxon>Eukaryota</taxon>
        <taxon>Metazoa</taxon>
        <taxon>Chordata</taxon>
        <taxon>Craniata</taxon>
        <taxon>Vertebrata</taxon>
        <taxon>Euteleostomi</taxon>
        <taxon>Archelosauria</taxon>
        <taxon>Archosauria</taxon>
        <taxon>Dinosauria</taxon>
        <taxon>Saurischia</taxon>
        <taxon>Theropoda</taxon>
        <taxon>Coelurosauria</taxon>
        <taxon>Aves</taxon>
        <taxon>Neognathae</taxon>
        <taxon>Neoaves</taxon>
        <taxon>Telluraves</taxon>
        <taxon>Australaves</taxon>
        <taxon>Passeriformes</taxon>
        <taxon>Paridae</taxon>
        <taxon>Cyanistes</taxon>
    </lineage>
</organism>
<evidence type="ECO:0000259" key="2">
    <source>
        <dbReference type="PROSITE" id="PS50835"/>
    </source>
</evidence>
<protein>
    <recommendedName>
        <fullName evidence="2">Ig-like domain-containing protein</fullName>
    </recommendedName>
</protein>
<evidence type="ECO:0000313" key="4">
    <source>
        <dbReference type="Proteomes" id="UP000694410"/>
    </source>
</evidence>
<evidence type="ECO:0000313" key="3">
    <source>
        <dbReference type="Ensembl" id="ENSCCEP00000002366.1"/>
    </source>
</evidence>
<dbReference type="PANTHER" id="PTHR47243:SF1">
    <property type="entry name" value="SIALOADHESIN"/>
    <property type="match status" value="1"/>
</dbReference>
<dbReference type="GO" id="GO:0005886">
    <property type="term" value="C:plasma membrane"/>
    <property type="evidence" value="ECO:0007669"/>
    <property type="project" value="TreeGrafter"/>
</dbReference>
<name>A0A8C0U564_CYACU</name>
<dbReference type="Gene3D" id="2.60.40.10">
    <property type="entry name" value="Immunoglobulins"/>
    <property type="match status" value="2"/>
</dbReference>
<dbReference type="SMART" id="SM00409">
    <property type="entry name" value="IG"/>
    <property type="match status" value="2"/>
</dbReference>
<evidence type="ECO:0000256" key="1">
    <source>
        <dbReference type="ARBA" id="ARBA00023319"/>
    </source>
</evidence>
<accession>A0A8C0U564</accession>
<reference evidence="3" key="2">
    <citation type="submission" date="2025-09" db="UniProtKB">
        <authorList>
            <consortium name="Ensembl"/>
        </authorList>
    </citation>
    <scope>IDENTIFICATION</scope>
</reference>
<dbReference type="InterPro" id="IPR013783">
    <property type="entry name" value="Ig-like_fold"/>
</dbReference>
<dbReference type="Ensembl" id="ENSCCET00000003923.1">
    <property type="protein sequence ID" value="ENSCCEP00000002366.1"/>
    <property type="gene ID" value="ENSCCEG00000002649.1"/>
</dbReference>
<dbReference type="InterPro" id="IPR003598">
    <property type="entry name" value="Ig_sub2"/>
</dbReference>
<dbReference type="AlphaFoldDB" id="A0A8C0U564"/>
<dbReference type="Pfam" id="PF00047">
    <property type="entry name" value="ig"/>
    <property type="match status" value="1"/>
</dbReference>
<dbReference type="SMART" id="SM00408">
    <property type="entry name" value="IGc2"/>
    <property type="match status" value="2"/>
</dbReference>
<dbReference type="SUPFAM" id="SSF48726">
    <property type="entry name" value="Immunoglobulin"/>
    <property type="match status" value="2"/>
</dbReference>
<dbReference type="GO" id="GO:0005769">
    <property type="term" value="C:early endosome"/>
    <property type="evidence" value="ECO:0007669"/>
    <property type="project" value="TreeGrafter"/>
</dbReference>
<dbReference type="InterPro" id="IPR013151">
    <property type="entry name" value="Immunoglobulin_dom"/>
</dbReference>
<feature type="domain" description="Ig-like" evidence="2">
    <location>
        <begin position="143"/>
        <end position="215"/>
    </location>
</feature>
<dbReference type="GO" id="GO:0046790">
    <property type="term" value="F:virion binding"/>
    <property type="evidence" value="ECO:0007669"/>
    <property type="project" value="TreeGrafter"/>
</dbReference>
<dbReference type="GO" id="GO:0075512">
    <property type="term" value="P:clathrin-dependent endocytosis of virus by host cell"/>
    <property type="evidence" value="ECO:0007669"/>
    <property type="project" value="TreeGrafter"/>
</dbReference>
<dbReference type="GO" id="GO:0005770">
    <property type="term" value="C:late endosome"/>
    <property type="evidence" value="ECO:0007669"/>
    <property type="project" value="TreeGrafter"/>
</dbReference>
<feature type="domain" description="Ig-like" evidence="2">
    <location>
        <begin position="60"/>
        <end position="141"/>
    </location>
</feature>
<dbReference type="Pfam" id="PF13895">
    <property type="entry name" value="Ig_2"/>
    <property type="match status" value="1"/>
</dbReference>
<dbReference type="InterPro" id="IPR007110">
    <property type="entry name" value="Ig-like_dom"/>
</dbReference>
<dbReference type="InterPro" id="IPR036179">
    <property type="entry name" value="Ig-like_dom_sf"/>
</dbReference>
<keyword evidence="1" id="KW-0393">Immunoglobulin domain</keyword>
<dbReference type="PANTHER" id="PTHR47243">
    <property type="entry name" value="SIALOADHESIN"/>
    <property type="match status" value="1"/>
</dbReference>
<keyword evidence="4" id="KW-1185">Reference proteome</keyword>
<dbReference type="Proteomes" id="UP000694410">
    <property type="component" value="Unplaced"/>
</dbReference>
<sequence>VGGGRGSALKMWPGGVPGLVALPGSQLSPPRHCGISWNLSLVALGGCHPTIDTRPRLLLPTAANVTVSPSPRVLEGDNATLTCHLSSGSTAVPNVTWYHNGQQITGGSATSLLLWPVASRDTGLYRCQASTAGSTTRVLISPSSEVLEGDSVSLMCQVAGEPLGDTVYSWYKDSRWLQEGPDSVLVLSRVTSAATGLYHCRTRGSAGSSASPAVTLSVCCEWEKGWD</sequence>